<proteinExistence type="predicted"/>
<name>A0ABS6W2A8_9FLAO</name>
<dbReference type="EMBL" id="JAHWDF010000008">
    <property type="protein sequence ID" value="MBW2961987.1"/>
    <property type="molecule type" value="Genomic_DNA"/>
</dbReference>
<gene>
    <name evidence="1" type="ORF">KW502_09270</name>
</gene>
<evidence type="ECO:0000313" key="2">
    <source>
        <dbReference type="Proteomes" id="UP000719267"/>
    </source>
</evidence>
<comment type="caution">
    <text evidence="1">The sequence shown here is derived from an EMBL/GenBank/DDBJ whole genome shotgun (WGS) entry which is preliminary data.</text>
</comment>
<reference evidence="1 2" key="1">
    <citation type="submission" date="2021-07" db="EMBL/GenBank/DDBJ databases">
        <title>Mesonia aestuariivivens sp. nov., isolated from a tidal flat.</title>
        <authorList>
            <person name="Kim Y.-O."/>
            <person name="Yoon J.-H."/>
        </authorList>
    </citation>
    <scope>NUCLEOTIDE SEQUENCE [LARGE SCALE GENOMIC DNA]</scope>
    <source>
        <strain evidence="1 2">JHPTF-M18</strain>
    </source>
</reference>
<protein>
    <submittedName>
        <fullName evidence="1">Uncharacterized protein</fullName>
    </submittedName>
</protein>
<organism evidence="1 2">
    <name type="scientific">Mesonia aestuariivivens</name>
    <dbReference type="NCBI Taxonomy" id="2796128"/>
    <lineage>
        <taxon>Bacteria</taxon>
        <taxon>Pseudomonadati</taxon>
        <taxon>Bacteroidota</taxon>
        <taxon>Flavobacteriia</taxon>
        <taxon>Flavobacteriales</taxon>
        <taxon>Flavobacteriaceae</taxon>
        <taxon>Mesonia</taxon>
    </lineage>
</organism>
<dbReference type="RefSeq" id="WP_219040271.1">
    <property type="nucleotide sequence ID" value="NZ_JAHWDF010000008.1"/>
</dbReference>
<sequence>MTAYLTEHEIKTKLKTLVKQYLDNCRSCDQLSEEFIELIRYTLKAKYANYNKETRTIQIGIKQENENSFYNDIKTFSYSLEEAEKELGKNFNAYQGKQLTYFGKFLNGQQHDINSEVRVIR</sequence>
<accession>A0ABS6W2A8</accession>
<evidence type="ECO:0000313" key="1">
    <source>
        <dbReference type="EMBL" id="MBW2961987.1"/>
    </source>
</evidence>
<dbReference type="Proteomes" id="UP000719267">
    <property type="component" value="Unassembled WGS sequence"/>
</dbReference>
<keyword evidence="2" id="KW-1185">Reference proteome</keyword>